<dbReference type="KEGG" id="nhy:JQS43_03505"/>
<sequence length="411" mass="43339">MEPFEKHQADVGELHAASSGLLADASQAGDNVSLTTHAYQPVIDDWQGLGAGEAQGAPQPLRAGADQASTSLAWAAVVTEFWAGKVETFNSEVDKIVERYESQGPRYGVTGDDPDDDEIEQARLDALAKAREQWWEAYNTHILDGEDQAAAMLADGPTEANLSVAKRFFDGMDWFTRNIGPAMPWIMSELFFGGRWAHHRWWTRHYLIWAQRYVDGRWAGGVPDAKGAARLVTTALRESGHGQRMRQMATWASRLSLVTAGGAAAGFQWYDDRNTGYTTEYRVARAGIAGGMTAGFAAAGGLLGAAAGAGLGPKGVVVGSVVGSTLGGIAGGWASDRAIDSLDYVIDHAAGSAPGSSGGVRDGAAAYVGAAAGNLTELSNLGRWAVPGSSGTPEADPTQVRDDVTNWLAGR</sequence>
<dbReference type="AlphaFoldDB" id="A0A895YCC2"/>
<evidence type="ECO:0008006" key="3">
    <source>
        <dbReference type="Google" id="ProtNLM"/>
    </source>
</evidence>
<dbReference type="Proteomes" id="UP000662857">
    <property type="component" value="Chromosome"/>
</dbReference>
<protein>
    <recommendedName>
        <fullName evidence="3">Glycine zipper domain-containing protein</fullName>
    </recommendedName>
</protein>
<reference evidence="1" key="1">
    <citation type="submission" date="2021-02" db="EMBL/GenBank/DDBJ databases">
        <title>Natrosporangium hydrolyticum gen. nov., sp. nov, a haloalkaliphilic actinobacterium from a soda solonchak soil.</title>
        <authorList>
            <person name="Sorokin D.Y."/>
            <person name="Khijniak T.V."/>
            <person name="Zakharycheva A.P."/>
            <person name="Boueva O.V."/>
            <person name="Ariskina E.V."/>
            <person name="Hahnke R.L."/>
            <person name="Bunk B."/>
            <person name="Sproer C."/>
            <person name="Schumann P."/>
            <person name="Evtushenko L.I."/>
            <person name="Kublanov I.V."/>
        </authorList>
    </citation>
    <scope>NUCLEOTIDE SEQUENCE</scope>
    <source>
        <strain evidence="1">DSM 106523</strain>
    </source>
</reference>
<gene>
    <name evidence="1" type="ORF">JQS43_03505</name>
</gene>
<name>A0A895YCC2_9ACTN</name>
<proteinExistence type="predicted"/>
<dbReference type="EMBL" id="CP070499">
    <property type="protein sequence ID" value="QSB15437.1"/>
    <property type="molecule type" value="Genomic_DNA"/>
</dbReference>
<dbReference type="RefSeq" id="WP_239677619.1">
    <property type="nucleotide sequence ID" value="NZ_CP070499.1"/>
</dbReference>
<evidence type="ECO:0000313" key="1">
    <source>
        <dbReference type="EMBL" id="QSB15437.1"/>
    </source>
</evidence>
<evidence type="ECO:0000313" key="2">
    <source>
        <dbReference type="Proteomes" id="UP000662857"/>
    </source>
</evidence>
<keyword evidence="2" id="KW-1185">Reference proteome</keyword>
<organism evidence="1 2">
    <name type="scientific">Natronosporangium hydrolyticum</name>
    <dbReference type="NCBI Taxonomy" id="2811111"/>
    <lineage>
        <taxon>Bacteria</taxon>
        <taxon>Bacillati</taxon>
        <taxon>Actinomycetota</taxon>
        <taxon>Actinomycetes</taxon>
        <taxon>Micromonosporales</taxon>
        <taxon>Micromonosporaceae</taxon>
        <taxon>Natronosporangium</taxon>
    </lineage>
</organism>
<accession>A0A895YCC2</accession>